<dbReference type="GO" id="GO:0016301">
    <property type="term" value="F:kinase activity"/>
    <property type="evidence" value="ECO:0007669"/>
    <property type="project" value="UniProtKB-KW"/>
</dbReference>
<name>A0A1I2VDC5_9EURY</name>
<evidence type="ECO:0000259" key="4">
    <source>
        <dbReference type="Pfam" id="PF00370"/>
    </source>
</evidence>
<keyword evidence="7" id="KW-1185">Reference proteome</keyword>
<dbReference type="Pfam" id="PF00370">
    <property type="entry name" value="FGGY_N"/>
    <property type="match status" value="1"/>
</dbReference>
<dbReference type="InterPro" id="IPR043129">
    <property type="entry name" value="ATPase_NBD"/>
</dbReference>
<dbReference type="InterPro" id="IPR000577">
    <property type="entry name" value="Carb_kinase_FGGY"/>
</dbReference>
<organism evidence="6 7">
    <name type="scientific">Halopelagius inordinatus</name>
    <dbReference type="NCBI Taxonomy" id="553467"/>
    <lineage>
        <taxon>Archaea</taxon>
        <taxon>Methanobacteriati</taxon>
        <taxon>Methanobacteriota</taxon>
        <taxon>Stenosarchaea group</taxon>
        <taxon>Halobacteria</taxon>
        <taxon>Halobacteriales</taxon>
        <taxon>Haloferacaceae</taxon>
    </lineage>
</organism>
<dbReference type="InterPro" id="IPR018485">
    <property type="entry name" value="FGGY_C"/>
</dbReference>
<dbReference type="Gene3D" id="3.30.420.40">
    <property type="match status" value="2"/>
</dbReference>
<dbReference type="CDD" id="cd07802">
    <property type="entry name" value="ASKHA_NBD_FGGY_EcLyxK-like"/>
    <property type="match status" value="1"/>
</dbReference>
<feature type="domain" description="Carbohydrate kinase FGGY N-terminal" evidence="4">
    <location>
        <begin position="7"/>
        <end position="250"/>
    </location>
</feature>
<keyword evidence="1 3" id="KW-0808">Transferase</keyword>
<dbReference type="PROSITE" id="PS00445">
    <property type="entry name" value="FGGY_KINASES_2"/>
    <property type="match status" value="1"/>
</dbReference>
<feature type="domain" description="Carbohydrate kinase FGGY C-terminal" evidence="5">
    <location>
        <begin position="261"/>
        <end position="448"/>
    </location>
</feature>
<dbReference type="SUPFAM" id="SSF53067">
    <property type="entry name" value="Actin-like ATPase domain"/>
    <property type="match status" value="2"/>
</dbReference>
<evidence type="ECO:0000259" key="5">
    <source>
        <dbReference type="Pfam" id="PF02782"/>
    </source>
</evidence>
<dbReference type="RefSeq" id="WP_092893514.1">
    <property type="nucleotide sequence ID" value="NZ_FOOQ01000005.1"/>
</dbReference>
<dbReference type="EMBL" id="FOOQ01000005">
    <property type="protein sequence ID" value="SFG86479.1"/>
    <property type="molecule type" value="Genomic_DNA"/>
</dbReference>
<comment type="similarity">
    <text evidence="3">Belongs to the FGGY kinase family.</text>
</comment>
<dbReference type="STRING" id="553467.SAMN04488063_3144"/>
<evidence type="ECO:0000256" key="1">
    <source>
        <dbReference type="ARBA" id="ARBA00022679"/>
    </source>
</evidence>
<dbReference type="InterPro" id="IPR018484">
    <property type="entry name" value="FGGY_N"/>
</dbReference>
<dbReference type="AlphaFoldDB" id="A0A1I2VDC5"/>
<evidence type="ECO:0000313" key="7">
    <source>
        <dbReference type="Proteomes" id="UP000198876"/>
    </source>
</evidence>
<dbReference type="OrthoDB" id="26592at2157"/>
<proteinExistence type="inferred from homology"/>
<dbReference type="Pfam" id="PF02782">
    <property type="entry name" value="FGGY_C"/>
    <property type="match status" value="1"/>
</dbReference>
<dbReference type="InterPro" id="IPR018483">
    <property type="entry name" value="Carb_kinase_FGGY_CS"/>
</dbReference>
<dbReference type="PIRSF" id="PIRSF000538">
    <property type="entry name" value="GlpK"/>
    <property type="match status" value="1"/>
</dbReference>
<evidence type="ECO:0000256" key="3">
    <source>
        <dbReference type="RuleBase" id="RU003733"/>
    </source>
</evidence>
<dbReference type="Proteomes" id="UP000198876">
    <property type="component" value="Unassembled WGS sequence"/>
</dbReference>
<dbReference type="GO" id="GO:0016773">
    <property type="term" value="F:phosphotransferase activity, alcohol group as acceptor"/>
    <property type="evidence" value="ECO:0007669"/>
    <property type="project" value="InterPro"/>
</dbReference>
<gene>
    <name evidence="6" type="ORF">SAMN04488063_3144</name>
</gene>
<keyword evidence="2 3" id="KW-0418">Kinase</keyword>
<dbReference type="PANTHER" id="PTHR43095:SF3">
    <property type="entry name" value="L-XYLULOSE_3-KETO-L-GULONATE KINASE"/>
    <property type="match status" value="1"/>
</dbReference>
<dbReference type="PANTHER" id="PTHR43095">
    <property type="entry name" value="SUGAR KINASE"/>
    <property type="match status" value="1"/>
</dbReference>
<reference evidence="7" key="1">
    <citation type="submission" date="2016-10" db="EMBL/GenBank/DDBJ databases">
        <authorList>
            <person name="Varghese N."/>
            <person name="Submissions S."/>
        </authorList>
    </citation>
    <scope>NUCLEOTIDE SEQUENCE [LARGE SCALE GENOMIC DNA]</scope>
    <source>
        <strain evidence="7">CGMCC 1.7739</strain>
    </source>
</reference>
<sequence>MTDERLLLGVDAGLTNVKAAVFDAEGRERAVAVRPTPNERPEPNRVERDLSAFFRVTCETIREAVGSPDVDADRIAGVGIAGHGHGLYALDEAGDPIRDGITSLDSRASDVVASWREDGRLEEVRDEIGYEPFVADPLSLLGWMKREEPDAYDDIDRILSCKDYLKYRLTDVVCTDEMEASVFYDVSRETYSETAFEILGLEDRFDALPDVVPSWETCGEVTAEASEKTGLPVGTPVASGLHDVGAVALGAGAFRTGQATLIVGTWGQSIYVTDDPDPGSEGLSRRFLRDSWLRYRGTRSAAAAVDWFTDEYCGDWRDAADSEAAFYDRLNDSVADVPIGSNGLLFLPYLRGSTDDPDARGGFVGLTAEHGRPEMLRSIYEGVALSSIDRLRELTAGKRLTDVRLGGGGAKSRVWSQMFADVLGEQVVVPSGEETGARGVAICAGIAAGLYEDHETAVERTVGVARRHDPTEARTEAYRSVRDAFRTTVSGTEATWEKLKAIEQENQTDDDR</sequence>
<dbReference type="InterPro" id="IPR050406">
    <property type="entry name" value="FGGY_Carb_Kinase"/>
</dbReference>
<evidence type="ECO:0000313" key="6">
    <source>
        <dbReference type="EMBL" id="SFG86479.1"/>
    </source>
</evidence>
<dbReference type="GO" id="GO:0005975">
    <property type="term" value="P:carbohydrate metabolic process"/>
    <property type="evidence" value="ECO:0007669"/>
    <property type="project" value="InterPro"/>
</dbReference>
<protein>
    <submittedName>
        <fullName evidence="6">L-xylulokinase</fullName>
    </submittedName>
</protein>
<accession>A0A1I2VDC5</accession>
<evidence type="ECO:0000256" key="2">
    <source>
        <dbReference type="ARBA" id="ARBA00022777"/>
    </source>
</evidence>